<dbReference type="AlphaFoldDB" id="A0A8S1HCW1"/>
<dbReference type="EMBL" id="CAJGYM010000045">
    <property type="protein sequence ID" value="CAD6194566.1"/>
    <property type="molecule type" value="Genomic_DNA"/>
</dbReference>
<accession>A0A8S1HCW1</accession>
<dbReference type="PANTHER" id="PTHR48043">
    <property type="entry name" value="EG:EG0003.4 PROTEIN-RELATED"/>
    <property type="match status" value="1"/>
</dbReference>
<evidence type="ECO:0000256" key="4">
    <source>
        <dbReference type="ARBA" id="ARBA00022676"/>
    </source>
</evidence>
<comment type="caution">
    <text evidence="12">The sequence shown here is derived from an EMBL/GenBank/DDBJ whole genome shotgun (WGS) entry which is preliminary data.</text>
</comment>
<evidence type="ECO:0000256" key="2">
    <source>
        <dbReference type="ARBA" id="ARBA00009995"/>
    </source>
</evidence>
<evidence type="ECO:0000313" key="12">
    <source>
        <dbReference type="EMBL" id="CAD6194566.1"/>
    </source>
</evidence>
<evidence type="ECO:0000256" key="6">
    <source>
        <dbReference type="ARBA" id="ARBA00022692"/>
    </source>
</evidence>
<dbReference type="FunFam" id="3.40.50.2000:FF:000021">
    <property type="entry name" value="UDP-glucuronosyltransferase"/>
    <property type="match status" value="1"/>
</dbReference>
<protein>
    <recommendedName>
        <fullName evidence="3">glucuronosyltransferase</fullName>
        <ecNumber evidence="3">2.4.1.17</ecNumber>
    </recommendedName>
</protein>
<proteinExistence type="inferred from homology"/>
<keyword evidence="4" id="KW-0328">Glycosyltransferase</keyword>
<dbReference type="OrthoDB" id="5835829at2759"/>
<keyword evidence="5" id="KW-0808">Transferase</keyword>
<comment type="similarity">
    <text evidence="2">Belongs to the UDP-glycosyltransferase family.</text>
</comment>
<evidence type="ECO:0000256" key="5">
    <source>
        <dbReference type="ARBA" id="ARBA00022679"/>
    </source>
</evidence>
<evidence type="ECO:0000256" key="7">
    <source>
        <dbReference type="ARBA" id="ARBA00022729"/>
    </source>
</evidence>
<feature type="signal peptide" evidence="11">
    <location>
        <begin position="1"/>
        <end position="16"/>
    </location>
</feature>
<evidence type="ECO:0000256" key="1">
    <source>
        <dbReference type="ARBA" id="ARBA00004167"/>
    </source>
</evidence>
<evidence type="ECO:0000313" key="13">
    <source>
        <dbReference type="Proteomes" id="UP000835052"/>
    </source>
</evidence>
<evidence type="ECO:0000256" key="11">
    <source>
        <dbReference type="SAM" id="SignalP"/>
    </source>
</evidence>
<dbReference type="Pfam" id="PF00201">
    <property type="entry name" value="UDPGT"/>
    <property type="match status" value="1"/>
</dbReference>
<dbReference type="GO" id="GO:0016020">
    <property type="term" value="C:membrane"/>
    <property type="evidence" value="ECO:0007669"/>
    <property type="project" value="UniProtKB-SubCell"/>
</dbReference>
<evidence type="ECO:0000256" key="8">
    <source>
        <dbReference type="ARBA" id="ARBA00022989"/>
    </source>
</evidence>
<keyword evidence="13" id="KW-1185">Reference proteome</keyword>
<name>A0A8S1HCW1_9PELO</name>
<dbReference type="InterPro" id="IPR002213">
    <property type="entry name" value="UDP_glucos_trans"/>
</dbReference>
<dbReference type="SUPFAM" id="SSF53756">
    <property type="entry name" value="UDP-Glycosyltransferase/glycogen phosphorylase"/>
    <property type="match status" value="1"/>
</dbReference>
<keyword evidence="8" id="KW-1133">Transmembrane helix</keyword>
<sequence length="515" mass="58072">MKLLFYIFASLQIVSAHKIAIFVPDVSNSQVIFNQRVAATLASDNHDVTMIFLHTIEGRNGTNLIRPEDNVKTYSVNIPVFSLQDMADAQQNSIFEESEVYEKKTTSLFSKKIDSLIRTAEETVQQKEFIEWLKNEKFDLAFVHMFSLANMGLVHLAKIPSWIWLSSGSTTDFTAHLLGAPMIPSYVPTMMMECTGEMTFIERTKSFIGHGLMQYFWPKWIADEETRIFRQYIDPNFPSLLDIARQTPLAMSNTNDLYELARPTLAKIINIGGIGMQKRDAKPLPEDIAKIVAKSNGTILFSFGSVTAADVMPLRWKKELLEAFSRFPNVQFLMRYPADDLNEMLPKNVHVRKWLPQADLLVNEKLKAFITHAGYNSIQEVMTAGAPVISIPLFGDQPKNARLAEKHGLGITIKKSELSADVVENAIRTIIEDDRYKESAQKMSKMLEKQPIKPDQLLKSWTRFAAEFKDLSNLTPAGQKLNLIQYHSLDVIAFLSSILGVSLTDCGIANANGQL</sequence>
<dbReference type="Gene3D" id="3.40.50.2000">
    <property type="entry name" value="Glycogen Phosphorylase B"/>
    <property type="match status" value="1"/>
</dbReference>
<dbReference type="InterPro" id="IPR050271">
    <property type="entry name" value="UDP-glycosyltransferase"/>
</dbReference>
<evidence type="ECO:0000256" key="9">
    <source>
        <dbReference type="ARBA" id="ARBA00023136"/>
    </source>
</evidence>
<comment type="catalytic activity">
    <reaction evidence="10">
        <text>glucuronate acceptor + UDP-alpha-D-glucuronate = acceptor beta-D-glucuronoside + UDP + H(+)</text>
        <dbReference type="Rhea" id="RHEA:21032"/>
        <dbReference type="ChEBI" id="CHEBI:15378"/>
        <dbReference type="ChEBI" id="CHEBI:58052"/>
        <dbReference type="ChEBI" id="CHEBI:58223"/>
        <dbReference type="ChEBI" id="CHEBI:132367"/>
        <dbReference type="ChEBI" id="CHEBI:132368"/>
        <dbReference type="EC" id="2.4.1.17"/>
    </reaction>
</comment>
<gene>
    <name evidence="12" type="ORF">CAUJ_LOCUS10485</name>
</gene>
<dbReference type="PANTHER" id="PTHR48043:SF145">
    <property type="entry name" value="FI06409P-RELATED"/>
    <property type="match status" value="1"/>
</dbReference>
<dbReference type="Proteomes" id="UP000835052">
    <property type="component" value="Unassembled WGS sequence"/>
</dbReference>
<evidence type="ECO:0000256" key="10">
    <source>
        <dbReference type="ARBA" id="ARBA00047475"/>
    </source>
</evidence>
<evidence type="ECO:0000256" key="3">
    <source>
        <dbReference type="ARBA" id="ARBA00012544"/>
    </source>
</evidence>
<comment type="subcellular location">
    <subcellularLocation>
        <location evidence="1">Membrane</location>
        <topology evidence="1">Single-pass membrane protein</topology>
    </subcellularLocation>
</comment>
<dbReference type="GO" id="GO:0015020">
    <property type="term" value="F:glucuronosyltransferase activity"/>
    <property type="evidence" value="ECO:0007669"/>
    <property type="project" value="UniProtKB-EC"/>
</dbReference>
<keyword evidence="6" id="KW-0812">Transmembrane</keyword>
<keyword evidence="7 11" id="KW-0732">Signal</keyword>
<keyword evidence="9" id="KW-0472">Membrane</keyword>
<organism evidence="12 13">
    <name type="scientific">Caenorhabditis auriculariae</name>
    <dbReference type="NCBI Taxonomy" id="2777116"/>
    <lineage>
        <taxon>Eukaryota</taxon>
        <taxon>Metazoa</taxon>
        <taxon>Ecdysozoa</taxon>
        <taxon>Nematoda</taxon>
        <taxon>Chromadorea</taxon>
        <taxon>Rhabditida</taxon>
        <taxon>Rhabditina</taxon>
        <taxon>Rhabditomorpha</taxon>
        <taxon>Rhabditoidea</taxon>
        <taxon>Rhabditidae</taxon>
        <taxon>Peloderinae</taxon>
        <taxon>Caenorhabditis</taxon>
    </lineage>
</organism>
<dbReference type="EC" id="2.4.1.17" evidence="3"/>
<reference evidence="12" key="1">
    <citation type="submission" date="2020-10" db="EMBL/GenBank/DDBJ databases">
        <authorList>
            <person name="Kikuchi T."/>
        </authorList>
    </citation>
    <scope>NUCLEOTIDE SEQUENCE</scope>
    <source>
        <strain evidence="12">NKZ352</strain>
    </source>
</reference>
<dbReference type="CDD" id="cd03784">
    <property type="entry name" value="GT1_Gtf-like"/>
    <property type="match status" value="1"/>
</dbReference>
<feature type="chain" id="PRO_5035751967" description="glucuronosyltransferase" evidence="11">
    <location>
        <begin position="17"/>
        <end position="515"/>
    </location>
</feature>